<dbReference type="InterPro" id="IPR046347">
    <property type="entry name" value="bZIP_sf"/>
</dbReference>
<dbReference type="EMBL" id="JARKIE010000038">
    <property type="protein sequence ID" value="KAJ7695389.1"/>
    <property type="molecule type" value="Genomic_DNA"/>
</dbReference>
<gene>
    <name evidence="2" type="ORF">B0H17DRAFT_1198628</name>
</gene>
<comment type="caution">
    <text evidence="2">The sequence shown here is derived from an EMBL/GenBank/DDBJ whole genome shotgun (WGS) entry which is preliminary data.</text>
</comment>
<dbReference type="GO" id="GO:0003700">
    <property type="term" value="F:DNA-binding transcription factor activity"/>
    <property type="evidence" value="ECO:0007669"/>
    <property type="project" value="InterPro"/>
</dbReference>
<keyword evidence="1" id="KW-0175">Coiled coil</keyword>
<dbReference type="Gene3D" id="1.20.5.170">
    <property type="match status" value="1"/>
</dbReference>
<name>A0AAD7DN34_MYCRO</name>
<dbReference type="SUPFAM" id="SSF57959">
    <property type="entry name" value="Leucine zipper domain"/>
    <property type="match status" value="1"/>
</dbReference>
<evidence type="ECO:0000256" key="1">
    <source>
        <dbReference type="SAM" id="Coils"/>
    </source>
</evidence>
<feature type="coiled-coil region" evidence="1">
    <location>
        <begin position="24"/>
        <end position="58"/>
    </location>
</feature>
<accession>A0AAD7DN34</accession>
<proteinExistence type="predicted"/>
<organism evidence="2 3">
    <name type="scientific">Mycena rosella</name>
    <name type="common">Pink bonnet</name>
    <name type="synonym">Agaricus rosellus</name>
    <dbReference type="NCBI Taxonomy" id="1033263"/>
    <lineage>
        <taxon>Eukaryota</taxon>
        <taxon>Fungi</taxon>
        <taxon>Dikarya</taxon>
        <taxon>Basidiomycota</taxon>
        <taxon>Agaricomycotina</taxon>
        <taxon>Agaricomycetes</taxon>
        <taxon>Agaricomycetidae</taxon>
        <taxon>Agaricales</taxon>
        <taxon>Marasmiineae</taxon>
        <taxon>Mycenaceae</taxon>
        <taxon>Mycena</taxon>
    </lineage>
</organism>
<keyword evidence="3" id="KW-1185">Reference proteome</keyword>
<evidence type="ECO:0000313" key="3">
    <source>
        <dbReference type="Proteomes" id="UP001221757"/>
    </source>
</evidence>
<evidence type="ECO:0000313" key="2">
    <source>
        <dbReference type="EMBL" id="KAJ7695389.1"/>
    </source>
</evidence>
<dbReference type="Proteomes" id="UP001221757">
    <property type="component" value="Unassembled WGS sequence"/>
</dbReference>
<evidence type="ECO:0008006" key="4">
    <source>
        <dbReference type="Google" id="ProtNLM"/>
    </source>
</evidence>
<protein>
    <recommendedName>
        <fullName evidence="4">BZIP domain-containing protein</fullName>
    </recommendedName>
</protein>
<reference evidence="2" key="1">
    <citation type="submission" date="2023-03" db="EMBL/GenBank/DDBJ databases">
        <title>Massive genome expansion in bonnet fungi (Mycena s.s.) driven by repeated elements and novel gene families across ecological guilds.</title>
        <authorList>
            <consortium name="Lawrence Berkeley National Laboratory"/>
            <person name="Harder C.B."/>
            <person name="Miyauchi S."/>
            <person name="Viragh M."/>
            <person name="Kuo A."/>
            <person name="Thoen E."/>
            <person name="Andreopoulos B."/>
            <person name="Lu D."/>
            <person name="Skrede I."/>
            <person name="Drula E."/>
            <person name="Henrissat B."/>
            <person name="Morin E."/>
            <person name="Kohler A."/>
            <person name="Barry K."/>
            <person name="LaButti K."/>
            <person name="Morin E."/>
            <person name="Salamov A."/>
            <person name="Lipzen A."/>
            <person name="Mereny Z."/>
            <person name="Hegedus B."/>
            <person name="Baldrian P."/>
            <person name="Stursova M."/>
            <person name="Weitz H."/>
            <person name="Taylor A."/>
            <person name="Grigoriev I.V."/>
            <person name="Nagy L.G."/>
            <person name="Martin F."/>
            <person name="Kauserud H."/>
        </authorList>
    </citation>
    <scope>NUCLEOTIDE SEQUENCE</scope>
    <source>
        <strain evidence="2">CBHHK067</strain>
    </source>
</reference>
<dbReference type="AlphaFoldDB" id="A0AAD7DN34"/>
<sequence>MTRGRKKDATIPPTRTLTLQRDYRARKAQYVADLEARCKAAEDENVRLRKELELARQGVSPSALTPEAIQASAHLRNILTAASASLSHFMQVALPSSHGTHATPPSYMPLLGPLSSAALAQSRTEETLNHNAASADCRTDPARPESPCCGGYIDCDGLVEDDEYSYDDGHQLSAISQLRTTSGTPKPFA</sequence>